<gene>
    <name evidence="1" type="ORF">MNB_SV-9-1183</name>
</gene>
<protein>
    <submittedName>
        <fullName evidence="1">Uncharacterized protein</fullName>
    </submittedName>
</protein>
<dbReference type="EMBL" id="FPHG01000023">
    <property type="protein sequence ID" value="SFV54336.1"/>
    <property type="molecule type" value="Genomic_DNA"/>
</dbReference>
<dbReference type="AlphaFoldDB" id="A0A1W1BLE9"/>
<dbReference type="SUPFAM" id="SSF117074">
    <property type="entry name" value="Hypothetical protein PA1324"/>
    <property type="match status" value="1"/>
</dbReference>
<proteinExistence type="predicted"/>
<reference evidence="1" key="1">
    <citation type="submission" date="2016-10" db="EMBL/GenBank/DDBJ databases">
        <authorList>
            <person name="de Groot N.N."/>
        </authorList>
    </citation>
    <scope>NUCLEOTIDE SEQUENCE</scope>
</reference>
<evidence type="ECO:0000313" key="1">
    <source>
        <dbReference type="EMBL" id="SFV54336.1"/>
    </source>
</evidence>
<sequence>MFKNFIKLILITSSIFYLTGCVGEPKVSDNKFKKDYKDSGTIWAKETNINENQKIDISGLDKNITNEESVKSVDTIERIEFPTAEYNKLSKVGKGTINGYIYLEDKYGKKIYGKKSKLFLNPITSYSKQWYIQSYKGGKKMSKADVRLFNYVKFTSSNDYGRFVFYGVPSGGYYITGSVICGTECGYDTPQKIRIATEIYINDNEIINQDINKRF</sequence>
<name>A0A1W1BLE9_9ZZZZ</name>
<organism evidence="1">
    <name type="scientific">hydrothermal vent metagenome</name>
    <dbReference type="NCBI Taxonomy" id="652676"/>
    <lineage>
        <taxon>unclassified sequences</taxon>
        <taxon>metagenomes</taxon>
        <taxon>ecological metagenomes</taxon>
    </lineage>
</organism>
<accession>A0A1W1BLE9</accession>